<accession>A0ABU0NG49</accession>
<dbReference type="Gene3D" id="1.10.260.40">
    <property type="entry name" value="lambda repressor-like DNA-binding domains"/>
    <property type="match status" value="1"/>
</dbReference>
<dbReference type="InterPro" id="IPR001387">
    <property type="entry name" value="Cro/C1-type_HTH"/>
</dbReference>
<dbReference type="Proteomes" id="UP001230654">
    <property type="component" value="Unassembled WGS sequence"/>
</dbReference>
<dbReference type="SUPFAM" id="SSF47413">
    <property type="entry name" value="lambda repressor-like DNA-binding domains"/>
    <property type="match status" value="1"/>
</dbReference>
<reference evidence="2 3" key="1">
    <citation type="submission" date="2023-07" db="EMBL/GenBank/DDBJ databases">
        <title>Comparative genomics of wheat-associated soil bacteria to identify genetic determinants of phenazine resistance.</title>
        <authorList>
            <person name="Mouncey N."/>
        </authorList>
    </citation>
    <scope>NUCLEOTIDE SEQUENCE [LARGE SCALE GENOMIC DNA]</scope>
    <source>
        <strain evidence="2 3">B2I6</strain>
    </source>
</reference>
<evidence type="ECO:0000313" key="2">
    <source>
        <dbReference type="EMBL" id="MDQ0578073.1"/>
    </source>
</evidence>
<dbReference type="EMBL" id="JAUSWV010000001">
    <property type="protein sequence ID" value="MDQ0578073.1"/>
    <property type="molecule type" value="Genomic_DNA"/>
</dbReference>
<proteinExistence type="predicted"/>
<dbReference type="RefSeq" id="WP_307160750.1">
    <property type="nucleotide sequence ID" value="NZ_JAUSWV010000001.1"/>
</dbReference>
<comment type="caution">
    <text evidence="2">The sequence shown here is derived from an EMBL/GenBank/DDBJ whole genome shotgun (WGS) entry which is preliminary data.</text>
</comment>
<dbReference type="PROSITE" id="PS50943">
    <property type="entry name" value="HTH_CROC1"/>
    <property type="match status" value="1"/>
</dbReference>
<dbReference type="InterPro" id="IPR010982">
    <property type="entry name" value="Lambda_DNA-bd_dom_sf"/>
</dbReference>
<dbReference type="Gene3D" id="3.30.450.180">
    <property type="match status" value="1"/>
</dbReference>
<dbReference type="InterPro" id="IPR041413">
    <property type="entry name" value="MLTR_LBD"/>
</dbReference>
<dbReference type="CDD" id="cd00093">
    <property type="entry name" value="HTH_XRE"/>
    <property type="match status" value="1"/>
</dbReference>
<dbReference type="PANTHER" id="PTHR35010">
    <property type="entry name" value="BLL4672 PROTEIN-RELATED"/>
    <property type="match status" value="1"/>
</dbReference>
<dbReference type="PANTHER" id="PTHR35010:SF2">
    <property type="entry name" value="BLL4672 PROTEIN"/>
    <property type="match status" value="1"/>
</dbReference>
<protein>
    <submittedName>
        <fullName evidence="2">Transcriptional regulator with XRE-family HTH domain</fullName>
    </submittedName>
</protein>
<dbReference type="Pfam" id="PF13560">
    <property type="entry name" value="HTH_31"/>
    <property type="match status" value="1"/>
</dbReference>
<name>A0ABU0NG49_STRRH</name>
<dbReference type="SMART" id="SM00530">
    <property type="entry name" value="HTH_XRE"/>
    <property type="match status" value="1"/>
</dbReference>
<evidence type="ECO:0000313" key="3">
    <source>
        <dbReference type="Proteomes" id="UP001230654"/>
    </source>
</evidence>
<gene>
    <name evidence="2" type="ORF">QF030_000251</name>
</gene>
<organism evidence="2 3">
    <name type="scientific">Streptomyces rishiriensis</name>
    <dbReference type="NCBI Taxonomy" id="68264"/>
    <lineage>
        <taxon>Bacteria</taxon>
        <taxon>Bacillati</taxon>
        <taxon>Actinomycetota</taxon>
        <taxon>Actinomycetes</taxon>
        <taxon>Kitasatosporales</taxon>
        <taxon>Streptomycetaceae</taxon>
        <taxon>Streptomyces</taxon>
    </lineage>
</organism>
<feature type="domain" description="HTH cro/C1-type" evidence="1">
    <location>
        <begin position="36"/>
        <end position="83"/>
    </location>
</feature>
<keyword evidence="3" id="KW-1185">Reference proteome</keyword>
<sequence>MATDFTELGAFLKTRRARVSPQEAGLPPGSRRRVPGLRRDEVARLADISVDYYIELEQGRRQGPSVAVLKALAVALRLDATETEYLMHLAGHPAPLGGDTLRMQSTLQHLLEQLQDTPALVITDLYEVVMQNRACQVLVGPHRVRSGRGASFVYQWFTNTGVRHVYPQDDHVFHSRRMVADLRTAAARRGPHDQAVQAVVKALLVESREFATLWADHQIAICHEGRKRIVNPVLGVVEVQWNSFFTADAAQRLMWMAPVDSTVSQRIAELDPYEVWQKTPAPAEPVSTVAAVQAS</sequence>
<evidence type="ECO:0000259" key="1">
    <source>
        <dbReference type="PROSITE" id="PS50943"/>
    </source>
</evidence>
<dbReference type="Pfam" id="PF17765">
    <property type="entry name" value="MLTR_LBD"/>
    <property type="match status" value="1"/>
</dbReference>